<gene>
    <name evidence="1" type="ORF">SDC9_165917</name>
</gene>
<comment type="caution">
    <text evidence="1">The sequence shown here is derived from an EMBL/GenBank/DDBJ whole genome shotgun (WGS) entry which is preliminary data.</text>
</comment>
<protein>
    <submittedName>
        <fullName evidence="1">Uncharacterized protein</fullName>
    </submittedName>
</protein>
<sequence>MRFVGIDRQQFNAAHVHFVHHFQNGYNISGAFLFGIAHLCRRAIDFADALQHLFRAAIGK</sequence>
<dbReference type="EMBL" id="VSSQ01065920">
    <property type="protein sequence ID" value="MPN18557.1"/>
    <property type="molecule type" value="Genomic_DNA"/>
</dbReference>
<evidence type="ECO:0000313" key="1">
    <source>
        <dbReference type="EMBL" id="MPN18557.1"/>
    </source>
</evidence>
<dbReference type="AlphaFoldDB" id="A0A645FVT0"/>
<accession>A0A645FVT0</accession>
<proteinExistence type="predicted"/>
<reference evidence="1" key="1">
    <citation type="submission" date="2019-08" db="EMBL/GenBank/DDBJ databases">
        <authorList>
            <person name="Kucharzyk K."/>
            <person name="Murdoch R.W."/>
            <person name="Higgins S."/>
            <person name="Loffler F."/>
        </authorList>
    </citation>
    <scope>NUCLEOTIDE SEQUENCE</scope>
</reference>
<organism evidence="1">
    <name type="scientific">bioreactor metagenome</name>
    <dbReference type="NCBI Taxonomy" id="1076179"/>
    <lineage>
        <taxon>unclassified sequences</taxon>
        <taxon>metagenomes</taxon>
        <taxon>ecological metagenomes</taxon>
    </lineage>
</organism>
<name>A0A645FVT0_9ZZZZ</name>